<proteinExistence type="predicted"/>
<keyword evidence="1" id="KW-0677">Repeat</keyword>
<dbReference type="Pfam" id="PF12796">
    <property type="entry name" value="Ank_2"/>
    <property type="match status" value="1"/>
</dbReference>
<accession>A0A9D4CC43</accession>
<keyword evidence="2 3" id="KW-0040">ANK repeat</keyword>
<dbReference type="Proteomes" id="UP000828390">
    <property type="component" value="Unassembled WGS sequence"/>
</dbReference>
<reference evidence="4" key="1">
    <citation type="journal article" date="2019" name="bioRxiv">
        <title>The Genome of the Zebra Mussel, Dreissena polymorpha: A Resource for Invasive Species Research.</title>
        <authorList>
            <person name="McCartney M.A."/>
            <person name="Auch B."/>
            <person name="Kono T."/>
            <person name="Mallez S."/>
            <person name="Zhang Y."/>
            <person name="Obille A."/>
            <person name="Becker A."/>
            <person name="Abrahante J.E."/>
            <person name="Garbe J."/>
            <person name="Badalamenti J.P."/>
            <person name="Herman A."/>
            <person name="Mangelson H."/>
            <person name="Liachko I."/>
            <person name="Sullivan S."/>
            <person name="Sone E.D."/>
            <person name="Koren S."/>
            <person name="Silverstein K.A.T."/>
            <person name="Beckman K.B."/>
            <person name="Gohl D.M."/>
        </authorList>
    </citation>
    <scope>NUCLEOTIDE SEQUENCE</scope>
    <source>
        <strain evidence="4">Duluth1</strain>
        <tissue evidence="4">Whole animal</tissue>
    </source>
</reference>
<organism evidence="4 5">
    <name type="scientific">Dreissena polymorpha</name>
    <name type="common">Zebra mussel</name>
    <name type="synonym">Mytilus polymorpha</name>
    <dbReference type="NCBI Taxonomy" id="45954"/>
    <lineage>
        <taxon>Eukaryota</taxon>
        <taxon>Metazoa</taxon>
        <taxon>Spiralia</taxon>
        <taxon>Lophotrochozoa</taxon>
        <taxon>Mollusca</taxon>
        <taxon>Bivalvia</taxon>
        <taxon>Autobranchia</taxon>
        <taxon>Heteroconchia</taxon>
        <taxon>Euheterodonta</taxon>
        <taxon>Imparidentia</taxon>
        <taxon>Neoheterodontei</taxon>
        <taxon>Myida</taxon>
        <taxon>Dreissenoidea</taxon>
        <taxon>Dreissenidae</taxon>
        <taxon>Dreissena</taxon>
    </lineage>
</organism>
<keyword evidence="5" id="KW-1185">Reference proteome</keyword>
<dbReference type="AlphaFoldDB" id="A0A9D4CC43"/>
<evidence type="ECO:0000313" key="4">
    <source>
        <dbReference type="EMBL" id="KAH3720748.1"/>
    </source>
</evidence>
<sequence>MQFYRFPIHYASANVHSQCLLTLLTAGSIVDSQDHAGCTPLHFAAAAAAEDDANFGSACTIAQSGHNDALHVLLGCIMNLDIKDVNGRTMLDLACYSGHTECVETLLLQGATILVYDNVARRTPLHAAGNLRKD</sequence>
<dbReference type="PROSITE" id="PS50088">
    <property type="entry name" value="ANK_REPEAT"/>
    <property type="match status" value="1"/>
</dbReference>
<name>A0A9D4CC43_DREPO</name>
<dbReference type="SUPFAM" id="SSF48403">
    <property type="entry name" value="Ankyrin repeat"/>
    <property type="match status" value="1"/>
</dbReference>
<dbReference type="SMART" id="SM00248">
    <property type="entry name" value="ANK"/>
    <property type="match status" value="3"/>
</dbReference>
<dbReference type="PANTHER" id="PTHR24198:SF165">
    <property type="entry name" value="ANKYRIN REPEAT-CONTAINING PROTEIN-RELATED"/>
    <property type="match status" value="1"/>
</dbReference>
<evidence type="ECO:0000313" key="5">
    <source>
        <dbReference type="Proteomes" id="UP000828390"/>
    </source>
</evidence>
<dbReference type="EMBL" id="JAIWYP010000013">
    <property type="protein sequence ID" value="KAH3720748.1"/>
    <property type="molecule type" value="Genomic_DNA"/>
</dbReference>
<dbReference type="InterPro" id="IPR036770">
    <property type="entry name" value="Ankyrin_rpt-contain_sf"/>
</dbReference>
<dbReference type="PANTHER" id="PTHR24198">
    <property type="entry name" value="ANKYRIN REPEAT AND PROTEIN KINASE DOMAIN-CONTAINING PROTEIN"/>
    <property type="match status" value="1"/>
</dbReference>
<comment type="caution">
    <text evidence="4">The sequence shown here is derived from an EMBL/GenBank/DDBJ whole genome shotgun (WGS) entry which is preliminary data.</text>
</comment>
<dbReference type="InterPro" id="IPR002110">
    <property type="entry name" value="Ankyrin_rpt"/>
</dbReference>
<protein>
    <submittedName>
        <fullName evidence="4">Uncharacterized protein</fullName>
    </submittedName>
</protein>
<evidence type="ECO:0000256" key="1">
    <source>
        <dbReference type="ARBA" id="ARBA00022737"/>
    </source>
</evidence>
<dbReference type="PROSITE" id="PS50297">
    <property type="entry name" value="ANK_REP_REGION"/>
    <property type="match status" value="1"/>
</dbReference>
<dbReference type="Gene3D" id="1.25.40.20">
    <property type="entry name" value="Ankyrin repeat-containing domain"/>
    <property type="match status" value="1"/>
</dbReference>
<evidence type="ECO:0000256" key="2">
    <source>
        <dbReference type="ARBA" id="ARBA00023043"/>
    </source>
</evidence>
<gene>
    <name evidence="4" type="ORF">DPMN_063651</name>
</gene>
<reference evidence="4" key="2">
    <citation type="submission" date="2020-11" db="EMBL/GenBank/DDBJ databases">
        <authorList>
            <person name="McCartney M.A."/>
            <person name="Auch B."/>
            <person name="Kono T."/>
            <person name="Mallez S."/>
            <person name="Becker A."/>
            <person name="Gohl D.M."/>
            <person name="Silverstein K.A.T."/>
            <person name="Koren S."/>
            <person name="Bechman K.B."/>
            <person name="Herman A."/>
            <person name="Abrahante J.E."/>
            <person name="Garbe J."/>
        </authorList>
    </citation>
    <scope>NUCLEOTIDE SEQUENCE</scope>
    <source>
        <strain evidence="4">Duluth1</strain>
        <tissue evidence="4">Whole animal</tissue>
    </source>
</reference>
<feature type="repeat" description="ANK" evidence="3">
    <location>
        <begin position="86"/>
        <end position="118"/>
    </location>
</feature>
<evidence type="ECO:0000256" key="3">
    <source>
        <dbReference type="PROSITE-ProRule" id="PRU00023"/>
    </source>
</evidence>